<protein>
    <submittedName>
        <fullName evidence="4">Universal stress protein</fullName>
    </submittedName>
</protein>
<evidence type="ECO:0000256" key="2">
    <source>
        <dbReference type="SAM" id="MobiDB-lite"/>
    </source>
</evidence>
<comment type="similarity">
    <text evidence="1">Belongs to the universal stress protein A family.</text>
</comment>
<proteinExistence type="inferred from homology"/>
<dbReference type="InterPro" id="IPR014729">
    <property type="entry name" value="Rossmann-like_a/b/a_fold"/>
</dbReference>
<feature type="region of interest" description="Disordered" evidence="2">
    <location>
        <begin position="285"/>
        <end position="307"/>
    </location>
</feature>
<dbReference type="PANTHER" id="PTHR46268">
    <property type="entry name" value="STRESS RESPONSE PROTEIN NHAX"/>
    <property type="match status" value="1"/>
</dbReference>
<dbReference type="EMBL" id="CP042430">
    <property type="protein sequence ID" value="QEC49821.1"/>
    <property type="molecule type" value="Genomic_DNA"/>
</dbReference>
<dbReference type="KEGG" id="bsol:FSW04_21135"/>
<gene>
    <name evidence="4" type="ORF">FSW04_21135</name>
</gene>
<dbReference type="CDD" id="cd00293">
    <property type="entry name" value="USP-like"/>
    <property type="match status" value="2"/>
</dbReference>
<keyword evidence="5" id="KW-1185">Reference proteome</keyword>
<evidence type="ECO:0000313" key="5">
    <source>
        <dbReference type="Proteomes" id="UP000321805"/>
    </source>
</evidence>
<evidence type="ECO:0000313" key="4">
    <source>
        <dbReference type="EMBL" id="QEC49821.1"/>
    </source>
</evidence>
<dbReference type="AlphaFoldDB" id="A0A5B8UB21"/>
<dbReference type="PRINTS" id="PR01438">
    <property type="entry name" value="UNVRSLSTRESS"/>
</dbReference>
<dbReference type="InterPro" id="IPR006015">
    <property type="entry name" value="Universal_stress_UspA"/>
</dbReference>
<dbReference type="Gene3D" id="3.40.50.620">
    <property type="entry name" value="HUPs"/>
    <property type="match status" value="2"/>
</dbReference>
<feature type="domain" description="UspA" evidence="3">
    <location>
        <begin position="147"/>
        <end position="284"/>
    </location>
</feature>
<dbReference type="RefSeq" id="WP_146922186.1">
    <property type="nucleotide sequence ID" value="NZ_CP042430.1"/>
</dbReference>
<feature type="domain" description="UspA" evidence="3">
    <location>
        <begin position="1"/>
        <end position="132"/>
    </location>
</feature>
<evidence type="ECO:0000259" key="3">
    <source>
        <dbReference type="Pfam" id="PF00582"/>
    </source>
</evidence>
<name>A0A5B8UB21_9ACTN</name>
<dbReference type="OrthoDB" id="6174426at2"/>
<sequence>MFSKIMVGVDETPQSRDAAALGEALCRATDADLLLVAAYQDPLLPFPLTFARDVHRARDARATLATARSTWAPSGHTLAVPDFSPARALRRVARDEHVDLLVLGSARDTEPGRVHAGRTGRQVLHDAAGAVVLAVAGRREHEPRLTRIVVGVDESPESADAFETARALARGAGGELVAVGVVDDRLPVDSVPFGEIVELSRWDEIIAERRAHVEALLEERIGADERVTRDVRVGDPVGELAEAARGADLLVVGSRRWGALDRVVIGSTAEELCRRGPCSVMVVPRPAHGSPEDERHAVGSSGRAGGR</sequence>
<dbReference type="Pfam" id="PF00582">
    <property type="entry name" value="Usp"/>
    <property type="match status" value="2"/>
</dbReference>
<evidence type="ECO:0000256" key="1">
    <source>
        <dbReference type="ARBA" id="ARBA00008791"/>
    </source>
</evidence>
<dbReference type="SUPFAM" id="SSF52402">
    <property type="entry name" value="Adenine nucleotide alpha hydrolases-like"/>
    <property type="match status" value="2"/>
</dbReference>
<organism evidence="4 5">
    <name type="scientific">Baekduia soli</name>
    <dbReference type="NCBI Taxonomy" id="496014"/>
    <lineage>
        <taxon>Bacteria</taxon>
        <taxon>Bacillati</taxon>
        <taxon>Actinomycetota</taxon>
        <taxon>Thermoleophilia</taxon>
        <taxon>Solirubrobacterales</taxon>
        <taxon>Baekduiaceae</taxon>
        <taxon>Baekduia</taxon>
    </lineage>
</organism>
<accession>A0A5B8UB21</accession>
<dbReference type="Proteomes" id="UP000321805">
    <property type="component" value="Chromosome"/>
</dbReference>
<reference evidence="4 5" key="1">
    <citation type="journal article" date="2018" name="J. Microbiol.">
        <title>Baekduia soli gen. nov., sp. nov., a novel bacterium isolated from the soil of Baekdu Mountain and proposal of a novel family name, Baekduiaceae fam. nov.</title>
        <authorList>
            <person name="An D.S."/>
            <person name="Siddiqi M.Z."/>
            <person name="Kim K.H."/>
            <person name="Yu H.S."/>
            <person name="Im W.T."/>
        </authorList>
    </citation>
    <scope>NUCLEOTIDE SEQUENCE [LARGE SCALE GENOMIC DNA]</scope>
    <source>
        <strain evidence="4 5">BR7-21</strain>
    </source>
</reference>
<dbReference type="InterPro" id="IPR006016">
    <property type="entry name" value="UspA"/>
</dbReference>
<dbReference type="PANTHER" id="PTHR46268:SF6">
    <property type="entry name" value="UNIVERSAL STRESS PROTEIN UP12"/>
    <property type="match status" value="1"/>
</dbReference>